<sequence length="325" mass="37157">MAGKRTGPPRAAVDVEAVPRRSARLARSPALQTPAFASRVSKWGRNRSTSIQSQRLRFPSRDEPTQHRATEEKPPAPSALVTLPNELLYMCLEHVWPEETIDVSAHVFPSKYDPDLPSTWDHGLLTSCKSLRHRTQHWLRKNRTVVCATGYYSCPDGDLRKIFKGDMISCFTHVRMTINCREVYSLFPRVVSTIACFNAMHDTTFLDVFIIFSKSKNPEDTYPHCYFHAGRELPLDFAQIASLHRIHIRDTESPKLLPGTESATRATFGSFLVSIRRRKWFEDVYNVLHTLCMEDVRSGSHTDIRMVRRRLRDLERSGDGSSQVA</sequence>
<reference evidence="3" key="1">
    <citation type="journal article" date="2021" name="BMC Genomics">
        <title>Chromosome-level genome assembly and manually-curated proteome of model necrotroph Parastagonospora nodorum Sn15 reveals a genome-wide trove of candidate effector homologs, and redundancy of virulence-related functions within an accessory chromosome.</title>
        <authorList>
            <person name="Bertazzoni S."/>
            <person name="Jones D.A.B."/>
            <person name="Phan H.T."/>
            <person name="Tan K.-C."/>
            <person name="Hane J.K."/>
        </authorList>
    </citation>
    <scope>NUCLEOTIDE SEQUENCE [LARGE SCALE GENOMIC DNA]</scope>
    <source>
        <strain evidence="3">SN15 / ATCC MYA-4574 / FGSC 10173)</strain>
    </source>
</reference>
<dbReference type="Proteomes" id="UP000663193">
    <property type="component" value="Chromosome 23"/>
</dbReference>
<organism evidence="2 3">
    <name type="scientific">Phaeosphaeria nodorum (strain SN15 / ATCC MYA-4574 / FGSC 10173)</name>
    <name type="common">Glume blotch fungus</name>
    <name type="synonym">Parastagonospora nodorum</name>
    <dbReference type="NCBI Taxonomy" id="321614"/>
    <lineage>
        <taxon>Eukaryota</taxon>
        <taxon>Fungi</taxon>
        <taxon>Dikarya</taxon>
        <taxon>Ascomycota</taxon>
        <taxon>Pezizomycotina</taxon>
        <taxon>Dothideomycetes</taxon>
        <taxon>Pleosporomycetidae</taxon>
        <taxon>Pleosporales</taxon>
        <taxon>Pleosporineae</taxon>
        <taxon>Phaeosphaeriaceae</taxon>
        <taxon>Parastagonospora</taxon>
    </lineage>
</organism>
<dbReference type="EMBL" id="CP069045">
    <property type="protein sequence ID" value="QRD07625.1"/>
    <property type="molecule type" value="Genomic_DNA"/>
</dbReference>
<feature type="region of interest" description="Disordered" evidence="1">
    <location>
        <begin position="1"/>
        <end position="77"/>
    </location>
</feature>
<dbReference type="RefSeq" id="XP_001806429.1">
    <property type="nucleotide sequence ID" value="XM_001806377.1"/>
</dbReference>
<keyword evidence="3" id="KW-1185">Reference proteome</keyword>
<dbReference type="AlphaFoldDB" id="A0A7U2IDI8"/>
<dbReference type="VEuPathDB" id="FungiDB:JI435_163060"/>
<evidence type="ECO:0000313" key="2">
    <source>
        <dbReference type="EMBL" id="QRD07625.1"/>
    </source>
</evidence>
<dbReference type="KEGG" id="pno:SNOG_16306"/>
<evidence type="ECO:0008006" key="4">
    <source>
        <dbReference type="Google" id="ProtNLM"/>
    </source>
</evidence>
<gene>
    <name evidence="2" type="ORF">JI435_163060</name>
</gene>
<feature type="compositionally biased region" description="Basic and acidic residues" evidence="1">
    <location>
        <begin position="59"/>
        <end position="74"/>
    </location>
</feature>
<proteinExistence type="predicted"/>
<evidence type="ECO:0000256" key="1">
    <source>
        <dbReference type="SAM" id="MobiDB-lite"/>
    </source>
</evidence>
<evidence type="ECO:0000313" key="3">
    <source>
        <dbReference type="Proteomes" id="UP000663193"/>
    </source>
</evidence>
<name>A0A7U2IDI8_PHANO</name>
<accession>A0A7U2IDI8</accession>
<protein>
    <recommendedName>
        <fullName evidence="4">F-box domain-containing protein</fullName>
    </recommendedName>
</protein>
<feature type="compositionally biased region" description="Polar residues" evidence="1">
    <location>
        <begin position="46"/>
        <end position="55"/>
    </location>
</feature>